<dbReference type="EMBL" id="LAZR01002216">
    <property type="protein sequence ID" value="KKN32955.1"/>
    <property type="molecule type" value="Genomic_DNA"/>
</dbReference>
<dbReference type="InterPro" id="IPR035198">
    <property type="entry name" value="SU10_MCP"/>
</dbReference>
<dbReference type="SUPFAM" id="SSF56563">
    <property type="entry name" value="Major capsid protein gp5"/>
    <property type="match status" value="1"/>
</dbReference>
<gene>
    <name evidence="1" type="ORF">LCGC14_0808640</name>
</gene>
<protein>
    <recommendedName>
        <fullName evidence="2">Major capsid protein</fullName>
    </recommendedName>
</protein>
<sequence>MQTLTQYQYLDVDAILSGVADWLVKESPILGILPQKPIQGNSFKYNISLTLPAANWVATGQQLSESTGTFEQRSTDIFTLIQDALTDKGAIAMNSTQDPELIDMQLAAQAMAHEWEKTFIHGQTTTGSTAKQFKGLLRMIAEFESASTTDLDGATAGGGGNNSQVLAANATTGALSMALMDELIDMVKPGKPQLLLMSRLSRRRINALQRASGNAGMQMGQSDLFGKFMDMYDGIPILVSDWLVDNVPDNDGSSVLAIATYDYDAARSSGDNLNNSLIFAMKLGERDVQGLHSGQMAHERKDFTEDYNAIRNRLVWYPGLMCASKFSLAVLTGTSS</sequence>
<dbReference type="Pfam" id="PF17236">
    <property type="entry name" value="SU10_MCP"/>
    <property type="match status" value="1"/>
</dbReference>
<dbReference type="AlphaFoldDB" id="A0A0F9PME4"/>
<reference evidence="1" key="1">
    <citation type="journal article" date="2015" name="Nature">
        <title>Complex archaea that bridge the gap between prokaryotes and eukaryotes.</title>
        <authorList>
            <person name="Spang A."/>
            <person name="Saw J.H."/>
            <person name="Jorgensen S.L."/>
            <person name="Zaremba-Niedzwiedzka K."/>
            <person name="Martijn J."/>
            <person name="Lind A.E."/>
            <person name="van Eijk R."/>
            <person name="Schleper C."/>
            <person name="Guy L."/>
            <person name="Ettema T.J."/>
        </authorList>
    </citation>
    <scope>NUCLEOTIDE SEQUENCE</scope>
</reference>
<proteinExistence type="predicted"/>
<evidence type="ECO:0008006" key="2">
    <source>
        <dbReference type="Google" id="ProtNLM"/>
    </source>
</evidence>
<evidence type="ECO:0000313" key="1">
    <source>
        <dbReference type="EMBL" id="KKN32955.1"/>
    </source>
</evidence>
<comment type="caution">
    <text evidence="1">The sequence shown here is derived from an EMBL/GenBank/DDBJ whole genome shotgun (WGS) entry which is preliminary data.</text>
</comment>
<accession>A0A0F9PME4</accession>
<name>A0A0F9PME4_9ZZZZ</name>
<organism evidence="1">
    <name type="scientific">marine sediment metagenome</name>
    <dbReference type="NCBI Taxonomy" id="412755"/>
    <lineage>
        <taxon>unclassified sequences</taxon>
        <taxon>metagenomes</taxon>
        <taxon>ecological metagenomes</taxon>
    </lineage>
</organism>
<dbReference type="InterPro" id="IPR048813">
    <property type="entry name" value="GP7-like"/>
</dbReference>
<dbReference type="NCBIfam" id="NF045672">
    <property type="entry name" value="MCP_gp7_epsi_15"/>
    <property type="match status" value="1"/>
</dbReference>